<dbReference type="PANTHER" id="PTHR35567:SF1">
    <property type="entry name" value="CONSERVED FUNGAL PROTEIN (AFU_ORTHOLOGUE AFUA_1G14230)"/>
    <property type="match status" value="1"/>
</dbReference>
<proteinExistence type="predicted"/>
<dbReference type="AlphaFoldDB" id="A0A856M600"/>
<dbReference type="Pfam" id="PF11937">
    <property type="entry name" value="DUF3455"/>
    <property type="match status" value="1"/>
</dbReference>
<dbReference type="Proteomes" id="UP000503129">
    <property type="component" value="Chromosome"/>
</dbReference>
<reference evidence="2 3" key="1">
    <citation type="submission" date="2018-06" db="EMBL/GenBank/DDBJ databases">
        <title>Comparative genomics of Brasilonema spp. strains.</title>
        <authorList>
            <person name="Alvarenga D.O."/>
            <person name="Fiore M.F."/>
            <person name="Varani A.M."/>
        </authorList>
    </citation>
    <scope>NUCLEOTIDE SEQUENCE [LARGE SCALE GENOMIC DNA]</scope>
    <source>
        <strain evidence="2 3">CENA114</strain>
    </source>
</reference>
<evidence type="ECO:0000313" key="3">
    <source>
        <dbReference type="Proteomes" id="UP000503129"/>
    </source>
</evidence>
<dbReference type="KEGG" id="bsen:DP114_00585"/>
<organism evidence="2 3">
    <name type="scientific">Brasilonema sennae CENA114</name>
    <dbReference type="NCBI Taxonomy" id="415709"/>
    <lineage>
        <taxon>Bacteria</taxon>
        <taxon>Bacillati</taxon>
        <taxon>Cyanobacteriota</taxon>
        <taxon>Cyanophyceae</taxon>
        <taxon>Nostocales</taxon>
        <taxon>Scytonemataceae</taxon>
        <taxon>Brasilonema</taxon>
        <taxon>Bromeliae group (in: Brasilonema)</taxon>
    </lineage>
</organism>
<keyword evidence="1" id="KW-0732">Signal</keyword>
<name>A0A856M600_9CYAN</name>
<keyword evidence="3" id="KW-1185">Reference proteome</keyword>
<dbReference type="EMBL" id="CP030118">
    <property type="protein sequence ID" value="QDL06605.1"/>
    <property type="molecule type" value="Genomic_DNA"/>
</dbReference>
<evidence type="ECO:0000256" key="1">
    <source>
        <dbReference type="SAM" id="SignalP"/>
    </source>
</evidence>
<feature type="chain" id="PRO_5032936691" description="DUF3455 domain-containing protein" evidence="1">
    <location>
        <begin position="27"/>
        <end position="188"/>
    </location>
</feature>
<protein>
    <recommendedName>
        <fullName evidence="4">DUF3455 domain-containing protein</fullName>
    </recommendedName>
</protein>
<evidence type="ECO:0008006" key="4">
    <source>
        <dbReference type="Google" id="ProtNLM"/>
    </source>
</evidence>
<dbReference type="RefSeq" id="WP_171975178.1">
    <property type="nucleotide sequence ID" value="NZ_CAWOXK010000001.1"/>
</dbReference>
<dbReference type="PANTHER" id="PTHR35567">
    <property type="entry name" value="MALATE DEHYDROGENASE (AFU_ORTHOLOGUE AFUA_2G13800)"/>
    <property type="match status" value="1"/>
</dbReference>
<gene>
    <name evidence="2" type="ORF">DP114_00585</name>
</gene>
<dbReference type="InterPro" id="IPR021851">
    <property type="entry name" value="DUF3455"/>
</dbReference>
<sequence length="188" mass="20774">MMKLKMKCKQICFLLLPLLIAQVSVAQTPQQRTIAPPQLPNNLKVPPNQVLQFGERATGVQIYQCKAKSGNPNQFEWTFVAPEAKLFDAQGKNNIKHYAGPTWEAKDGSKVVGQVKAIFDSPNPNAIPWLLLQAKSQQGNGILSKTTYIQRVNTVGGKPPVQGCQNKSVGTQKRVNYTSDYLFYSATP</sequence>
<accession>A0A856M600</accession>
<feature type="signal peptide" evidence="1">
    <location>
        <begin position="1"/>
        <end position="26"/>
    </location>
</feature>
<evidence type="ECO:0000313" key="2">
    <source>
        <dbReference type="EMBL" id="QDL06605.1"/>
    </source>
</evidence>